<dbReference type="GO" id="GO:0009055">
    <property type="term" value="F:electron transfer activity"/>
    <property type="evidence" value="ECO:0007669"/>
    <property type="project" value="InterPro"/>
</dbReference>
<dbReference type="EMBL" id="AP011747">
    <property type="protein sequence ID" value="BAL56438.1"/>
    <property type="molecule type" value="Genomic_DNA"/>
</dbReference>
<dbReference type="AlphaFoldDB" id="H5SJV2"/>
<keyword evidence="1" id="KW-0812">Transmembrane</keyword>
<reference evidence="3" key="2">
    <citation type="journal article" date="2012" name="PLoS ONE">
        <title>A Deeply Branching Thermophilic Bacterium with an Ancient Acetyl-CoA Pathway Dominates a Subsurface Ecosystem.</title>
        <authorList>
            <person name="Takami H."/>
            <person name="Noguchi H."/>
            <person name="Takaki Y."/>
            <person name="Uchiyama I."/>
            <person name="Toyoda A."/>
            <person name="Nishi S."/>
            <person name="Chee G.-J."/>
            <person name="Arai W."/>
            <person name="Nunoura T."/>
            <person name="Itoh T."/>
            <person name="Hattori M."/>
            <person name="Takai K."/>
        </authorList>
    </citation>
    <scope>NUCLEOTIDE SEQUENCE</scope>
</reference>
<gene>
    <name evidence="3" type="ORF">HGMM_F37H05C31</name>
</gene>
<dbReference type="SUPFAM" id="SSF81342">
    <property type="entry name" value="Transmembrane di-heme cytochromes"/>
    <property type="match status" value="1"/>
</dbReference>
<dbReference type="InterPro" id="IPR016174">
    <property type="entry name" value="Di-haem_cyt_TM"/>
</dbReference>
<dbReference type="GO" id="GO:0022904">
    <property type="term" value="P:respiratory electron transport chain"/>
    <property type="evidence" value="ECO:0007669"/>
    <property type="project" value="InterPro"/>
</dbReference>
<dbReference type="Gene3D" id="1.20.810.10">
    <property type="entry name" value="Cytochrome Bc1 Complex, Chain C"/>
    <property type="match status" value="1"/>
</dbReference>
<feature type="domain" description="Cytochrome b/b6 N-terminal region profile" evidence="2">
    <location>
        <begin position="27"/>
        <end position="244"/>
    </location>
</feature>
<feature type="transmembrane region" description="Helical" evidence="1">
    <location>
        <begin position="212"/>
        <end position="233"/>
    </location>
</feature>
<evidence type="ECO:0000256" key="1">
    <source>
        <dbReference type="SAM" id="Phobius"/>
    </source>
</evidence>
<dbReference type="PROSITE" id="PS51002">
    <property type="entry name" value="CYTB_NTER"/>
    <property type="match status" value="1"/>
</dbReference>
<feature type="transmembrane region" description="Helical" evidence="1">
    <location>
        <begin position="62"/>
        <end position="87"/>
    </location>
</feature>
<feature type="transmembrane region" description="Helical" evidence="1">
    <location>
        <begin position="147"/>
        <end position="167"/>
    </location>
</feature>
<evidence type="ECO:0000259" key="2">
    <source>
        <dbReference type="PROSITE" id="PS51002"/>
    </source>
</evidence>
<dbReference type="Pfam" id="PF00033">
    <property type="entry name" value="Cytochrome_B"/>
    <property type="match status" value="1"/>
</dbReference>
<name>H5SJV2_9BACT</name>
<sequence length="252" mass="29921">MMDKLLLILQGIRRSRVWLSIFRREGLPQTEADRLAMNRRNFFVHILPAKIHKESARLSYNWLWMGVIATWLFLILVLTGVFLMFYYVPSAERAYDSIREIVNAVPLGRFMRNLHKWAAELMVFAVFFHMLRVFFTGSYQKPREFNWVIGVLLFVITVLFAFSGYILPWDQLGYYAAKIASNIADGTPFIGPYVKQLLLGGTDLWQPSLLRWYVIHVFVLPMALIFLVALHFWRIRKDEYSKPYWTEERKRR</sequence>
<dbReference type="InterPro" id="IPR005797">
    <property type="entry name" value="Cyt_b/b6_N"/>
</dbReference>
<dbReference type="GO" id="GO:0016020">
    <property type="term" value="C:membrane"/>
    <property type="evidence" value="ECO:0007669"/>
    <property type="project" value="InterPro"/>
</dbReference>
<dbReference type="PANTHER" id="PTHR19271:SF16">
    <property type="entry name" value="CYTOCHROME B"/>
    <property type="match status" value="1"/>
</dbReference>
<keyword evidence="1" id="KW-0472">Membrane</keyword>
<dbReference type="GO" id="GO:0016491">
    <property type="term" value="F:oxidoreductase activity"/>
    <property type="evidence" value="ECO:0007669"/>
    <property type="project" value="InterPro"/>
</dbReference>
<feature type="transmembrane region" description="Helical" evidence="1">
    <location>
        <begin position="117"/>
        <end position="135"/>
    </location>
</feature>
<evidence type="ECO:0000313" key="3">
    <source>
        <dbReference type="EMBL" id="BAL56438.1"/>
    </source>
</evidence>
<keyword evidence="1" id="KW-1133">Transmembrane helix</keyword>
<dbReference type="PANTHER" id="PTHR19271">
    <property type="entry name" value="CYTOCHROME B"/>
    <property type="match status" value="1"/>
</dbReference>
<organism evidence="3">
    <name type="scientific">uncultured Acetothermia bacterium</name>
    <dbReference type="NCBI Taxonomy" id="236499"/>
    <lineage>
        <taxon>Bacteria</taxon>
        <taxon>Candidatus Bipolaricaulota</taxon>
        <taxon>environmental samples</taxon>
    </lineage>
</organism>
<accession>H5SJV2</accession>
<dbReference type="InterPro" id="IPR027387">
    <property type="entry name" value="Cytb/b6-like_sf"/>
</dbReference>
<reference evidence="3" key="1">
    <citation type="journal article" date="2005" name="Environ. Microbiol.">
        <title>Genetic and functional properties of uncultivated thermophilic crenarchaeotes from a subsurface gold mine as revealed by analysis of genome fragments.</title>
        <authorList>
            <person name="Nunoura T."/>
            <person name="Hirayama H."/>
            <person name="Takami H."/>
            <person name="Oida H."/>
            <person name="Nishi S."/>
            <person name="Shimamura S."/>
            <person name="Suzuki Y."/>
            <person name="Inagaki F."/>
            <person name="Takai K."/>
            <person name="Nealson K.H."/>
            <person name="Horikoshi K."/>
        </authorList>
    </citation>
    <scope>NUCLEOTIDE SEQUENCE</scope>
</reference>
<protein>
    <submittedName>
        <fullName evidence="3">Menaquinol-cytochrome c reductase</fullName>
    </submittedName>
</protein>
<proteinExistence type="predicted"/>